<keyword evidence="4" id="KW-1185">Reference proteome</keyword>
<sequence>MNKLAMILLATGLALSSGVALAEGTDAGSNNGNANESGGAGSIQKIAPNSVDNSKINTSDTNTATSKHHKTTKMHKKTSKNTDHKIAICKDGRCPNQTPGSKQSAETGN</sequence>
<evidence type="ECO:0000313" key="4">
    <source>
        <dbReference type="Proteomes" id="UP000585363"/>
    </source>
</evidence>
<dbReference type="EMBL" id="JAADJU010000002">
    <property type="protein sequence ID" value="NMP26342.1"/>
    <property type="molecule type" value="Genomic_DNA"/>
</dbReference>
<feature type="compositionally biased region" description="Low complexity" evidence="1">
    <location>
        <begin position="27"/>
        <end position="37"/>
    </location>
</feature>
<keyword evidence="2" id="KW-0732">Signal</keyword>
<evidence type="ECO:0008006" key="5">
    <source>
        <dbReference type="Google" id="ProtNLM"/>
    </source>
</evidence>
<protein>
    <recommendedName>
        <fullName evidence="5">Homeobox protein YbgS</fullName>
    </recommendedName>
</protein>
<dbReference type="Proteomes" id="UP000585363">
    <property type="component" value="Unassembled WGS sequence"/>
</dbReference>
<proteinExistence type="predicted"/>
<feature type="compositionally biased region" description="Polar residues" evidence="1">
    <location>
        <begin position="95"/>
        <end position="109"/>
    </location>
</feature>
<organism evidence="3 4">
    <name type="scientific">Rouxiella aceris</name>
    <dbReference type="NCBI Taxonomy" id="2703884"/>
    <lineage>
        <taxon>Bacteria</taxon>
        <taxon>Pseudomonadati</taxon>
        <taxon>Pseudomonadota</taxon>
        <taxon>Gammaproteobacteria</taxon>
        <taxon>Enterobacterales</taxon>
        <taxon>Yersiniaceae</taxon>
        <taxon>Rouxiella</taxon>
    </lineage>
</organism>
<dbReference type="InterPro" id="IPR020363">
    <property type="entry name" value="Uncharacterised_YbgS"/>
</dbReference>
<dbReference type="Pfam" id="PF13985">
    <property type="entry name" value="YbgS"/>
    <property type="match status" value="1"/>
</dbReference>
<feature type="signal peptide" evidence="2">
    <location>
        <begin position="1"/>
        <end position="22"/>
    </location>
</feature>
<gene>
    <name evidence="3" type="ORF">GW590_05620</name>
</gene>
<feature type="compositionally biased region" description="Basic residues" evidence="1">
    <location>
        <begin position="66"/>
        <end position="79"/>
    </location>
</feature>
<name>A0A848MH55_9GAMM</name>
<feature type="region of interest" description="Disordered" evidence="1">
    <location>
        <begin position="23"/>
        <end position="109"/>
    </location>
</feature>
<evidence type="ECO:0000256" key="2">
    <source>
        <dbReference type="SAM" id="SignalP"/>
    </source>
</evidence>
<dbReference type="RefSeq" id="WP_169402022.1">
    <property type="nucleotide sequence ID" value="NZ_JAADJU010000002.1"/>
</dbReference>
<comment type="caution">
    <text evidence="3">The sequence shown here is derived from an EMBL/GenBank/DDBJ whole genome shotgun (WGS) entry which is preliminary data.</text>
</comment>
<evidence type="ECO:0000256" key="1">
    <source>
        <dbReference type="SAM" id="MobiDB-lite"/>
    </source>
</evidence>
<feature type="chain" id="PRO_5032687762" description="Homeobox protein YbgS" evidence="2">
    <location>
        <begin position="23"/>
        <end position="109"/>
    </location>
</feature>
<accession>A0A848MH55</accession>
<reference evidence="3 4" key="2">
    <citation type="submission" date="2020-06" db="EMBL/GenBank/DDBJ databases">
        <title>Polyphasic characterization of a Rahnella strain isolated from tree sap.</title>
        <authorList>
            <person name="Kim I.S."/>
        </authorList>
    </citation>
    <scope>NUCLEOTIDE SEQUENCE [LARGE SCALE GENOMIC DNA]</scope>
    <source>
        <strain evidence="3 4">SAP-1</strain>
    </source>
</reference>
<reference evidence="3 4" key="1">
    <citation type="submission" date="2020-01" db="EMBL/GenBank/DDBJ databases">
        <authorList>
            <person name="Lee S.D."/>
        </authorList>
    </citation>
    <scope>NUCLEOTIDE SEQUENCE [LARGE SCALE GENOMIC DNA]</scope>
    <source>
        <strain evidence="3 4">SAP-1</strain>
    </source>
</reference>
<evidence type="ECO:0000313" key="3">
    <source>
        <dbReference type="EMBL" id="NMP26342.1"/>
    </source>
</evidence>
<feature type="compositionally biased region" description="Polar residues" evidence="1">
    <location>
        <begin position="50"/>
        <end position="60"/>
    </location>
</feature>
<dbReference type="AlphaFoldDB" id="A0A848MH55"/>
<feature type="compositionally biased region" description="Basic and acidic residues" evidence="1">
    <location>
        <begin position="80"/>
        <end position="93"/>
    </location>
</feature>